<dbReference type="Gene3D" id="3.90.280.10">
    <property type="entry name" value="PEBP-like"/>
    <property type="match status" value="1"/>
</dbReference>
<evidence type="ECO:0000313" key="1">
    <source>
        <dbReference type="EMBL" id="OGE86606.1"/>
    </source>
</evidence>
<dbReference type="CDD" id="cd00865">
    <property type="entry name" value="PEBP_bact_arch"/>
    <property type="match status" value="1"/>
</dbReference>
<proteinExistence type="predicted"/>
<dbReference type="EMBL" id="MFES01000001">
    <property type="protein sequence ID" value="OGE86606.1"/>
    <property type="molecule type" value="Genomic_DNA"/>
</dbReference>
<evidence type="ECO:0008006" key="3">
    <source>
        <dbReference type="Google" id="ProtNLM"/>
    </source>
</evidence>
<dbReference type="STRING" id="1817832.A3J48_01540"/>
<name>A0A1F5P9K1_9BACT</name>
<reference evidence="1 2" key="1">
    <citation type="journal article" date="2016" name="Nat. Commun.">
        <title>Thousands of microbial genomes shed light on interconnected biogeochemical processes in an aquifer system.</title>
        <authorList>
            <person name="Anantharaman K."/>
            <person name="Brown C.T."/>
            <person name="Hug L.A."/>
            <person name="Sharon I."/>
            <person name="Castelle C.J."/>
            <person name="Probst A.J."/>
            <person name="Thomas B.C."/>
            <person name="Singh A."/>
            <person name="Wilkins M.J."/>
            <person name="Karaoz U."/>
            <person name="Brodie E.L."/>
            <person name="Williams K.H."/>
            <person name="Hubbard S.S."/>
            <person name="Banfield J.F."/>
        </authorList>
    </citation>
    <scope>NUCLEOTIDE SEQUENCE [LARGE SCALE GENOMIC DNA]</scope>
</reference>
<organism evidence="1 2">
    <name type="scientific">Candidatus Doudnabacteria bacterium RIFCSPHIGHO2_02_FULL_46_11</name>
    <dbReference type="NCBI Taxonomy" id="1817832"/>
    <lineage>
        <taxon>Bacteria</taxon>
        <taxon>Candidatus Doudnaibacteriota</taxon>
    </lineage>
</organism>
<dbReference type="NCBIfam" id="TIGR00481">
    <property type="entry name" value="YbhB/YbcL family Raf kinase inhibitor-like protein"/>
    <property type="match status" value="1"/>
</dbReference>
<dbReference type="Proteomes" id="UP000176786">
    <property type="component" value="Unassembled WGS sequence"/>
</dbReference>
<evidence type="ECO:0000313" key="2">
    <source>
        <dbReference type="Proteomes" id="UP000176786"/>
    </source>
</evidence>
<protein>
    <recommendedName>
        <fullName evidence="3">Phosphatidylethanolamine-binding protein</fullName>
    </recommendedName>
</protein>
<dbReference type="Pfam" id="PF01161">
    <property type="entry name" value="PBP"/>
    <property type="match status" value="1"/>
</dbReference>
<dbReference type="SUPFAM" id="SSF49777">
    <property type="entry name" value="PEBP-like"/>
    <property type="match status" value="1"/>
</dbReference>
<dbReference type="InterPro" id="IPR005247">
    <property type="entry name" value="YbhB_YbcL/LppC-like"/>
</dbReference>
<dbReference type="PANTHER" id="PTHR30289:SF1">
    <property type="entry name" value="PEBP (PHOSPHATIDYLETHANOLAMINE-BINDING PROTEIN) FAMILY PROTEIN"/>
    <property type="match status" value="1"/>
</dbReference>
<dbReference type="InterPro" id="IPR036610">
    <property type="entry name" value="PEBP-like_sf"/>
</dbReference>
<dbReference type="AlphaFoldDB" id="A0A1F5P9K1"/>
<sequence length="147" mass="16389">MKLESTAFENNGTIPSKYTCDGVEVSPPLRISGVPENAKTLALIVDDPDAPNGTFLHWMVWNISPDTADIDEDTLPEGAREGQTGFDEVGYGGPCPPDREHRYYFKLYALDKVLDIPEGADLDTLQSAIEHHVIEEAELIGRYDRRR</sequence>
<comment type="caution">
    <text evidence="1">The sequence shown here is derived from an EMBL/GenBank/DDBJ whole genome shotgun (WGS) entry which is preliminary data.</text>
</comment>
<dbReference type="PANTHER" id="PTHR30289">
    <property type="entry name" value="UNCHARACTERIZED PROTEIN YBCL-RELATED"/>
    <property type="match status" value="1"/>
</dbReference>
<dbReference type="InterPro" id="IPR008914">
    <property type="entry name" value="PEBP"/>
</dbReference>
<gene>
    <name evidence="1" type="ORF">A3J48_01540</name>
</gene>
<accession>A0A1F5P9K1</accession>